<organism evidence="2 3">
    <name type="scientific">Clytia hemisphaerica</name>
    <dbReference type="NCBI Taxonomy" id="252671"/>
    <lineage>
        <taxon>Eukaryota</taxon>
        <taxon>Metazoa</taxon>
        <taxon>Cnidaria</taxon>
        <taxon>Hydrozoa</taxon>
        <taxon>Hydroidolina</taxon>
        <taxon>Leptothecata</taxon>
        <taxon>Obeliida</taxon>
        <taxon>Clytiidae</taxon>
        <taxon>Clytia</taxon>
    </lineage>
</organism>
<evidence type="ECO:0000256" key="1">
    <source>
        <dbReference type="SAM" id="MobiDB-lite"/>
    </source>
</evidence>
<dbReference type="Pfam" id="PF03564">
    <property type="entry name" value="DUF1759"/>
    <property type="match status" value="1"/>
</dbReference>
<feature type="compositionally biased region" description="Low complexity" evidence="1">
    <location>
        <begin position="131"/>
        <end position="156"/>
    </location>
</feature>
<dbReference type="Proteomes" id="UP000594262">
    <property type="component" value="Unplaced"/>
</dbReference>
<dbReference type="OrthoDB" id="5986101at2759"/>
<protein>
    <recommendedName>
        <fullName evidence="4">CCHC-type domain-containing protein</fullName>
    </recommendedName>
</protein>
<dbReference type="PANTHER" id="PTHR47331:SF4">
    <property type="entry name" value="PEPTIDASE S1 DOMAIN-CONTAINING PROTEIN"/>
    <property type="match status" value="1"/>
</dbReference>
<dbReference type="PANTHER" id="PTHR47331">
    <property type="entry name" value="PHD-TYPE DOMAIN-CONTAINING PROTEIN"/>
    <property type="match status" value="1"/>
</dbReference>
<evidence type="ECO:0000313" key="2">
    <source>
        <dbReference type="EnsemblMetazoa" id="CLYHEMP018637.1"/>
    </source>
</evidence>
<keyword evidence="3" id="KW-1185">Reference proteome</keyword>
<proteinExistence type="predicted"/>
<accession>A0A7M5X6U0</accession>
<sequence>MSMYSEPIPSIRRSKRLIEKQKKPLAEFFAEKLTALETELTMKIEYIDSLMKEPSNAEIVRQELKLVDNIFLDITYNHQKFSAAVEDPTKYETHWLEDIDKRIFGFKTFVTRWVRSIEIPAEINETKSRSRNSSSRSGSSSSSSSKKSHRSNASSNANKLIEAEVTLAVLEAESEFEKNQVVRDADKENGLAKEIAKQKARVQVYKSHFESDNKSLNLSKRSLKIENKLSPFSAPFVPDGTRQEELPVSDYKVSTPFVKDVVLPESNSKPNVVFQPKASKTSSSKPIVISEDSADRLCDLLDSQSAPEVSLDVFDGNPLEFHFFMSCFESVVETKIRDQKAKLILLIKYTSGEAKELIKGCIHKDGGDCYNYAKELLLSRFGDPYKILISYRKELSSFKHIKYGDSFELRKLYTFLLKCSQLVTGKYRYSFDNPENIAVIVSKLPVGLRERWNRESFSLRLREKREAALKDILVFVEKEATLASDPLFSKEAMGERENLDKPQERSGGGKKLRNFGVKIQCENCNSDHPLEKCHSFKRLKPREKFQLLLKKRICFACLETGHNSHRCKSKKPCSLCNGRHATCLHTIFVKSDNDLKS</sequence>
<name>A0A7M5X6U0_9CNID</name>
<dbReference type="EnsemblMetazoa" id="CLYHEMT018637.1">
    <property type="protein sequence ID" value="CLYHEMP018637.1"/>
    <property type="gene ID" value="CLYHEMG018637"/>
</dbReference>
<dbReference type="AlphaFoldDB" id="A0A7M5X6U0"/>
<evidence type="ECO:0008006" key="4">
    <source>
        <dbReference type="Google" id="ProtNLM"/>
    </source>
</evidence>
<feature type="region of interest" description="Disordered" evidence="1">
    <location>
        <begin position="125"/>
        <end position="156"/>
    </location>
</feature>
<evidence type="ECO:0000313" key="3">
    <source>
        <dbReference type="Proteomes" id="UP000594262"/>
    </source>
</evidence>
<reference evidence="2" key="1">
    <citation type="submission" date="2021-01" db="UniProtKB">
        <authorList>
            <consortium name="EnsemblMetazoa"/>
        </authorList>
    </citation>
    <scope>IDENTIFICATION</scope>
</reference>
<dbReference type="InterPro" id="IPR005312">
    <property type="entry name" value="DUF1759"/>
</dbReference>